<dbReference type="PROSITE" id="PS51503">
    <property type="entry name" value="HIG1"/>
    <property type="match status" value="1"/>
</dbReference>
<keyword evidence="2 5" id="KW-0812">Transmembrane</keyword>
<evidence type="ECO:0000256" key="4">
    <source>
        <dbReference type="ARBA" id="ARBA00023136"/>
    </source>
</evidence>
<keyword evidence="3 5" id="KW-1133">Transmembrane helix</keyword>
<evidence type="ECO:0000256" key="1">
    <source>
        <dbReference type="ARBA" id="ARBA00004173"/>
    </source>
</evidence>
<gene>
    <name evidence="7" type="ORF">METZ01_LOCUS242589</name>
</gene>
<feature type="non-terminal residue" evidence="7">
    <location>
        <position position="1"/>
    </location>
</feature>
<protein>
    <recommendedName>
        <fullName evidence="6">HIG1 domain-containing protein</fullName>
    </recommendedName>
</protein>
<dbReference type="AlphaFoldDB" id="A0A382HRN2"/>
<evidence type="ECO:0000256" key="2">
    <source>
        <dbReference type="ARBA" id="ARBA00022692"/>
    </source>
</evidence>
<evidence type="ECO:0000256" key="5">
    <source>
        <dbReference type="SAM" id="Phobius"/>
    </source>
</evidence>
<feature type="transmembrane region" description="Helical" evidence="5">
    <location>
        <begin position="6"/>
        <end position="28"/>
    </location>
</feature>
<evidence type="ECO:0000259" key="6">
    <source>
        <dbReference type="PROSITE" id="PS51503"/>
    </source>
</evidence>
<name>A0A382HRN2_9ZZZZ</name>
<sequence>VEAFAAVLPMLIILSLIAVFIVLTVGIVGMLRGGDFNRRYGNKLMRLRVATQGLAILLIVLFVVVVKS</sequence>
<evidence type="ECO:0000313" key="7">
    <source>
        <dbReference type="EMBL" id="SVB89735.1"/>
    </source>
</evidence>
<dbReference type="NCBIfam" id="NF033233">
    <property type="entry name" value="twin_helix"/>
    <property type="match status" value="1"/>
</dbReference>
<feature type="transmembrane region" description="Helical" evidence="5">
    <location>
        <begin position="49"/>
        <end position="66"/>
    </location>
</feature>
<organism evidence="7">
    <name type="scientific">marine metagenome</name>
    <dbReference type="NCBI Taxonomy" id="408172"/>
    <lineage>
        <taxon>unclassified sequences</taxon>
        <taxon>metagenomes</taxon>
        <taxon>ecological metagenomes</taxon>
    </lineage>
</organism>
<reference evidence="7" key="1">
    <citation type="submission" date="2018-05" db="EMBL/GenBank/DDBJ databases">
        <authorList>
            <person name="Lanie J.A."/>
            <person name="Ng W.-L."/>
            <person name="Kazmierczak K.M."/>
            <person name="Andrzejewski T.M."/>
            <person name="Davidsen T.M."/>
            <person name="Wayne K.J."/>
            <person name="Tettelin H."/>
            <person name="Glass J.I."/>
            <person name="Rusch D."/>
            <person name="Podicherti R."/>
            <person name="Tsui H.-C.T."/>
            <person name="Winkler M.E."/>
        </authorList>
    </citation>
    <scope>NUCLEOTIDE SEQUENCE</scope>
</reference>
<dbReference type="EMBL" id="UINC01062787">
    <property type="protein sequence ID" value="SVB89735.1"/>
    <property type="molecule type" value="Genomic_DNA"/>
</dbReference>
<evidence type="ECO:0000256" key="3">
    <source>
        <dbReference type="ARBA" id="ARBA00022989"/>
    </source>
</evidence>
<keyword evidence="4 5" id="KW-0472">Membrane</keyword>
<dbReference type="Pfam" id="PF04588">
    <property type="entry name" value="HIG_1_N"/>
    <property type="match status" value="1"/>
</dbReference>
<feature type="domain" description="HIG1" evidence="6">
    <location>
        <begin position="1"/>
        <end position="68"/>
    </location>
</feature>
<proteinExistence type="predicted"/>
<accession>A0A382HRN2</accession>
<comment type="subcellular location">
    <subcellularLocation>
        <location evidence="1">Mitochondrion</location>
    </subcellularLocation>
</comment>
<dbReference type="GO" id="GO:0005739">
    <property type="term" value="C:mitochondrion"/>
    <property type="evidence" value="ECO:0007669"/>
    <property type="project" value="UniProtKB-SubCell"/>
</dbReference>
<dbReference type="InterPro" id="IPR007667">
    <property type="entry name" value="Hypoxia_induced_domain"/>
</dbReference>